<organism evidence="1 2">
    <name type="scientific">Eumeta variegata</name>
    <name type="common">Bagworm moth</name>
    <name type="synonym">Eumeta japonica</name>
    <dbReference type="NCBI Taxonomy" id="151549"/>
    <lineage>
        <taxon>Eukaryota</taxon>
        <taxon>Metazoa</taxon>
        <taxon>Ecdysozoa</taxon>
        <taxon>Arthropoda</taxon>
        <taxon>Hexapoda</taxon>
        <taxon>Insecta</taxon>
        <taxon>Pterygota</taxon>
        <taxon>Neoptera</taxon>
        <taxon>Endopterygota</taxon>
        <taxon>Lepidoptera</taxon>
        <taxon>Glossata</taxon>
        <taxon>Ditrysia</taxon>
        <taxon>Tineoidea</taxon>
        <taxon>Psychidae</taxon>
        <taxon>Oiketicinae</taxon>
        <taxon>Eumeta</taxon>
    </lineage>
</organism>
<dbReference type="EMBL" id="BGZK01002288">
    <property type="protein sequence ID" value="GBP92602.1"/>
    <property type="molecule type" value="Genomic_DNA"/>
</dbReference>
<gene>
    <name evidence="1" type="ORF">EVAR_65385_1</name>
</gene>
<dbReference type="AlphaFoldDB" id="A0A4C1ZYM8"/>
<comment type="caution">
    <text evidence="1">The sequence shown here is derived from an EMBL/GenBank/DDBJ whole genome shotgun (WGS) entry which is preliminary data.</text>
</comment>
<reference evidence="1 2" key="1">
    <citation type="journal article" date="2019" name="Commun. Biol.">
        <title>The bagworm genome reveals a unique fibroin gene that provides high tensile strength.</title>
        <authorList>
            <person name="Kono N."/>
            <person name="Nakamura H."/>
            <person name="Ohtoshi R."/>
            <person name="Tomita M."/>
            <person name="Numata K."/>
            <person name="Arakawa K."/>
        </authorList>
    </citation>
    <scope>NUCLEOTIDE SEQUENCE [LARGE SCALE GENOMIC DNA]</scope>
</reference>
<evidence type="ECO:0000313" key="2">
    <source>
        <dbReference type="Proteomes" id="UP000299102"/>
    </source>
</evidence>
<keyword evidence="2" id="KW-1185">Reference proteome</keyword>
<dbReference type="Proteomes" id="UP000299102">
    <property type="component" value="Unassembled WGS sequence"/>
</dbReference>
<accession>A0A4C1ZYM8</accession>
<proteinExistence type="predicted"/>
<evidence type="ECO:0000313" key="1">
    <source>
        <dbReference type="EMBL" id="GBP92602.1"/>
    </source>
</evidence>
<name>A0A4C1ZYM8_EUMVA</name>
<protein>
    <submittedName>
        <fullName evidence="1">Uncharacterized protein</fullName>
    </submittedName>
</protein>
<sequence length="126" mass="14390">MKFCRSTGRGRGSAKCCLDVATGLKGLKLDRTSAENRKLRPFFRPLPDWPTTVYVRVTAAQWSARLRAAVELRRSGVRGELRIRQTLVRACYGRESKMASAYRSASSMRRKRPNMSLRIYEASDFI</sequence>